<sequence>MLYDSIFYSNSFPPQNYVAEEILLGAILINPMIFPQVVPVLKEESFFLESHKLIYKNLIFVYTNDHVDSLQLFYSLNESNVFQLIGGPHKIMELMKQGHMFMSSIDICGYIEELVSIINDNYVKRLMIQYGHNVVRLAYVNKLPSHQLYNKASEYLESTVHKMPKENLSTFKDLLASLLVRLKHQQVISCHSPQAKEYFMLSGFYQLDQLIQGFRGSDLIVIAGRPSVGKTSFVINIVFNILRSSRVGVCFFSLEISKVQIVQKFLAVACGISTQYISLNQITSDQWCAINQICNDLIKYSIYINDTPNMSVDYIEYTSKLLYRETKNVNLIVIDYLQLIQVENFNSNTRSQELSYVTRKLKLLAQYLNIPVLVLSQLNRSIETRMNKKPLLSDLRESGCLSASTFLDIDLYNTLKGRSFYNSDIFRQQNLVKSFHYKFFLQSVWVDFYWKTMLQYVFFFFFDKSFLVLTHNHKIYSRQNWAMQNCLLEEDICMLNSFFFNVNMILEFFYIKNISYSEYVKVYDIHNPMHLTLLSNQLVLHNSIEQDSDMVIILSQQEDNKSNNKIHRLINLTLCKNRNGPTGVCQLSFVPENNIFSNF</sequence>
<keyword evidence="12" id="KW-0934">Plastid</keyword>
<dbReference type="GO" id="GO:0006260">
    <property type="term" value="P:DNA replication"/>
    <property type="evidence" value="ECO:0007669"/>
    <property type="project" value="UniProtKB-KW"/>
</dbReference>
<proteinExistence type="inferred from homology"/>
<dbReference type="PROSITE" id="PS50818">
    <property type="entry name" value="INTEIN_C_TER"/>
    <property type="match status" value="1"/>
</dbReference>
<dbReference type="SUPFAM" id="SSF52540">
    <property type="entry name" value="P-loop containing nucleoside triphosphate hydrolases"/>
    <property type="match status" value="1"/>
</dbReference>
<evidence type="ECO:0000256" key="7">
    <source>
        <dbReference type="ARBA" id="ARBA00023125"/>
    </source>
</evidence>
<evidence type="ECO:0000256" key="9">
    <source>
        <dbReference type="ARBA" id="ARBA00044969"/>
    </source>
</evidence>
<dbReference type="GO" id="GO:0003677">
    <property type="term" value="F:DNA binding"/>
    <property type="evidence" value="ECO:0007669"/>
    <property type="project" value="UniProtKB-KW"/>
</dbReference>
<dbReference type="Pfam" id="PF00772">
    <property type="entry name" value="DnaB"/>
    <property type="match status" value="1"/>
</dbReference>
<evidence type="ECO:0000256" key="5">
    <source>
        <dbReference type="ARBA" id="ARBA00022806"/>
    </source>
</evidence>
<dbReference type="GeneID" id="37624305"/>
<keyword evidence="8" id="KW-0413">Isomerase</keyword>
<keyword evidence="4" id="KW-0378">Hydrolase</keyword>
<keyword evidence="7" id="KW-0238">DNA-binding</keyword>
<dbReference type="GO" id="GO:0016787">
    <property type="term" value="F:hydrolase activity"/>
    <property type="evidence" value="ECO:0007669"/>
    <property type="project" value="UniProtKB-KW"/>
</dbReference>
<keyword evidence="2" id="KW-0235">DNA replication</keyword>
<evidence type="ECO:0000256" key="6">
    <source>
        <dbReference type="ARBA" id="ARBA00022840"/>
    </source>
</evidence>
<evidence type="ECO:0000313" key="12">
    <source>
        <dbReference type="EMBL" id="AXI97626.1"/>
    </source>
</evidence>
<dbReference type="InterPro" id="IPR036185">
    <property type="entry name" value="DNA_heli_DnaB-like_N_sf"/>
</dbReference>
<evidence type="ECO:0000256" key="1">
    <source>
        <dbReference type="ARBA" id="ARBA00008428"/>
    </source>
</evidence>
<dbReference type="Gene3D" id="1.10.860.10">
    <property type="entry name" value="DNAb Helicase, Chain A"/>
    <property type="match status" value="1"/>
</dbReference>
<evidence type="ECO:0000256" key="4">
    <source>
        <dbReference type="ARBA" id="ARBA00022801"/>
    </source>
</evidence>
<protein>
    <recommendedName>
        <fullName evidence="9">DNA 5'-3' helicase</fullName>
        <ecNumber evidence="9">5.6.2.3</ecNumber>
    </recommendedName>
</protein>
<dbReference type="Pfam" id="PF03796">
    <property type="entry name" value="DnaB_C"/>
    <property type="match status" value="1"/>
</dbReference>
<evidence type="ECO:0000256" key="2">
    <source>
        <dbReference type="ARBA" id="ARBA00022705"/>
    </source>
</evidence>
<dbReference type="InterPro" id="IPR007693">
    <property type="entry name" value="DNA_helicase_DnaB-like_N"/>
</dbReference>
<dbReference type="EMBL" id="MH396016">
    <property type="protein sequence ID" value="AXI97626.1"/>
    <property type="molecule type" value="Genomic_DNA"/>
</dbReference>
<reference evidence="12" key="1">
    <citation type="submission" date="2018-05" db="EMBL/GenBank/DDBJ databases">
        <title>Organellar genomes of Gracilariaceae.</title>
        <authorList>
            <person name="Iha C."/>
            <person name="Oliveira M.C."/>
        </authorList>
    </citation>
    <scope>NUCLEOTIDE SEQUENCE</scope>
</reference>
<dbReference type="Gene3D" id="3.40.50.300">
    <property type="entry name" value="P-loop containing nucleotide triphosphate hydrolases"/>
    <property type="match status" value="2"/>
</dbReference>
<evidence type="ECO:0000256" key="8">
    <source>
        <dbReference type="ARBA" id="ARBA00023235"/>
    </source>
</evidence>
<dbReference type="GO" id="GO:0005524">
    <property type="term" value="F:ATP binding"/>
    <property type="evidence" value="ECO:0007669"/>
    <property type="project" value="UniProtKB-KW"/>
</dbReference>
<dbReference type="RefSeq" id="YP_009511749.1">
    <property type="nucleotide sequence ID" value="NC_039145.1"/>
</dbReference>
<comment type="similarity">
    <text evidence="1">Belongs to the helicase family. DnaB subfamily.</text>
</comment>
<evidence type="ECO:0000256" key="3">
    <source>
        <dbReference type="ARBA" id="ARBA00022741"/>
    </source>
</evidence>
<dbReference type="EC" id="5.6.2.3" evidence="9"/>
<keyword evidence="5 12" id="KW-0347">Helicase</keyword>
<feature type="domain" description="SF4 helicase" evidence="11">
    <location>
        <begin position="193"/>
        <end position="399"/>
    </location>
</feature>
<dbReference type="AlphaFoldDB" id="A0A345UAZ0"/>
<dbReference type="SUPFAM" id="SSF48024">
    <property type="entry name" value="N-terminal domain of DnaB helicase"/>
    <property type="match status" value="1"/>
</dbReference>
<evidence type="ECO:0000259" key="11">
    <source>
        <dbReference type="PROSITE" id="PS51199"/>
    </source>
</evidence>
<name>A0A345UAZ0_9FLOR</name>
<dbReference type="PANTHER" id="PTHR30153:SF2">
    <property type="entry name" value="REPLICATIVE DNA HELICASE"/>
    <property type="match status" value="1"/>
</dbReference>
<gene>
    <name evidence="12" type="primary">dnaB</name>
</gene>
<evidence type="ECO:0000256" key="10">
    <source>
        <dbReference type="ARBA" id="ARBA00048954"/>
    </source>
</evidence>
<organism evidence="12">
    <name type="scientific">Melanthalia intermedia</name>
    <dbReference type="NCBI Taxonomy" id="172989"/>
    <lineage>
        <taxon>Eukaryota</taxon>
        <taxon>Rhodophyta</taxon>
        <taxon>Florideophyceae</taxon>
        <taxon>Rhodymeniophycidae</taxon>
        <taxon>Gracilariales</taxon>
        <taxon>Gracilariaceae</taxon>
        <taxon>Melanthalia</taxon>
    </lineage>
</organism>
<accession>A0A345UAZ0</accession>
<geneLocation type="chloroplast" evidence="12"/>
<dbReference type="InterPro" id="IPR007694">
    <property type="entry name" value="DNA_helicase_DnaB-like_C"/>
</dbReference>
<comment type="catalytic activity">
    <reaction evidence="10">
        <text>ATP + H2O = ADP + phosphate + H(+)</text>
        <dbReference type="Rhea" id="RHEA:13065"/>
        <dbReference type="ChEBI" id="CHEBI:15377"/>
        <dbReference type="ChEBI" id="CHEBI:15378"/>
        <dbReference type="ChEBI" id="CHEBI:30616"/>
        <dbReference type="ChEBI" id="CHEBI:43474"/>
        <dbReference type="ChEBI" id="CHEBI:456216"/>
        <dbReference type="EC" id="5.6.2.3"/>
    </reaction>
</comment>
<keyword evidence="3" id="KW-0547">Nucleotide-binding</keyword>
<dbReference type="InterPro" id="IPR027417">
    <property type="entry name" value="P-loop_NTPase"/>
</dbReference>
<dbReference type="InterPro" id="IPR030934">
    <property type="entry name" value="Intein_C"/>
</dbReference>
<dbReference type="PANTHER" id="PTHR30153">
    <property type="entry name" value="REPLICATIVE DNA HELICASE DNAB"/>
    <property type="match status" value="1"/>
</dbReference>
<dbReference type="GO" id="GO:0005829">
    <property type="term" value="C:cytosol"/>
    <property type="evidence" value="ECO:0007669"/>
    <property type="project" value="TreeGrafter"/>
</dbReference>
<dbReference type="PROSITE" id="PS51199">
    <property type="entry name" value="SF4_HELICASE"/>
    <property type="match status" value="1"/>
</dbReference>
<dbReference type="InterPro" id="IPR016136">
    <property type="entry name" value="DNA_helicase_N/primase_C"/>
</dbReference>
<keyword evidence="6" id="KW-0067">ATP-binding</keyword>
<keyword evidence="12" id="KW-0150">Chloroplast</keyword>
<dbReference type="GO" id="GO:0043139">
    <property type="term" value="F:5'-3' DNA helicase activity"/>
    <property type="evidence" value="ECO:0007669"/>
    <property type="project" value="UniProtKB-EC"/>
</dbReference>